<evidence type="ECO:0000259" key="3">
    <source>
        <dbReference type="Pfam" id="PF22933"/>
    </source>
</evidence>
<dbReference type="HOGENOM" id="CLU_004923_0_0_1"/>
<dbReference type="Pfam" id="PF22933">
    <property type="entry name" value="ComC_SSD"/>
    <property type="match status" value="1"/>
</dbReference>
<feature type="signal peptide" evidence="2">
    <location>
        <begin position="1"/>
        <end position="20"/>
    </location>
</feature>
<sequence length="1412" mass="160327">MKIINLIILFFIFFINLINCQFEYDGIKIYDLTEKQTLTNYKSILNVGYYCGFYLNLLIVDERVDQSFYEATFSYSNLEVMVNSYNVLYENSTSKLYQVFILSSKIGIIESLSLQTLIDGTIQFQYPLENNLTCIEIDVDNLNITVLQNNNNFDWNAFQSFYAFIKIQGLIYPVEIVIGNPFYIEHIYSDVYKVTFSEYTGIDLIKDDLYKDWNISLFFTFDQVEPINVYIPSFYGSNNNNNINQNQILNFETFPKDTLNVIQCMGERYGPLFKFTLTSPNIKRPLQFIDQNFAYPNLISSLGGDNYFQYIGYFNTMYANYISATNYTFKVQNNDKIQDFNTTPLMIKDKFTGSTSFPMHIDPPTYFINGPNLLVVSINGINTAQYGLGLFHYQYAEKDIYPNAPFGFSLGNNLNFNYNVSLPFNYLTVLNDFHPNLIFQEYSNLQTSIEVYDLQRRNLTLKIQSIDSLELIHLYDSFFLVRISIISPNGLFKIVIDDSIEFKSLEYLVSGTIYNGNYEFKMNLFGSYLKFVLYDNVEFSQTFYEGDYYSINPIKRIILPDLISNVNFDIYKIENFKFLKIDNPIDITNKSISNRLYFNYSNIDNVNRPIGFILLDPLSFDTVNPFLSNKIYYAKWVKEIGLFVVDFIIPANTQPGLLPWMLYFNYNVQLFSSNLPLESQYQLNVTSDNVDLYGPIFSKIQKYPGNGDSGVGWDITISDPINGFTNGFIVVMGSIDNSIYNISIGSPVRGTPGIQSFDYSLTIIKPGESCINQDYVITQVILYDSMGVNSTFSIQTLYPNPIKNPFINYLDDISINSFTTTRCNSLDNTPPSISSFVVSRESIDLFQSNRIVEFNFTITDGESGIKINSQHPKIYLTSKDLTILECQTNISTIISLYTVSYYCSIELPFKGSDSGYIISIYGLLNNGGSYKGYSSDELNSLNLPWYIDVMNSINNNPVPIITNTSSITIYGGDLWVFGFGFNNSQTITVEINSKQITIPTNSITCYNTALLISNLRPTNNSFTIKVENSNTWVVFPINYNLPPIVEITSSSESTSSSSSSSSSGSEIEDQCSILNCGNSSQGYCNVYSCICYNPWSGKDCTQKQIVISPPTINTTDPTSNIPTLDNNNILYNSLISIVSLRELDFNGKSIKSFTFDNKWLLTELGKNKNQYYTNITTSSLSTPNLMVTTNITVTLEWFTELTSVIFAKKNLTMNPFSVKYTIEISKYAFSGQLNQLELVMSALFGSSKTKDVCASQEFISENENDYLKIQIQDHSLNGRFIKRAYIDSKVATVSNVLLDSSMNKIEQSNEISPNQVQSFVGIIIPIYSFKALIDPDFSVLLDSNENTNENNSNSVCTSGSSGLSNSQLAGIVIGSFGFASVIAISIAYYFYKKRKNQNFIKNVQTKLKPMNQ</sequence>
<dbReference type="InterPro" id="IPR057709">
    <property type="entry name" value="DUF7949"/>
</dbReference>
<dbReference type="EMBL" id="AAFI02000024">
    <property type="protein sequence ID" value="EAL68061.1"/>
    <property type="molecule type" value="Genomic_DNA"/>
</dbReference>
<feature type="domain" description="ComC supersandwich" evidence="3">
    <location>
        <begin position="1124"/>
        <end position="1340"/>
    </location>
</feature>
<feature type="domain" description="DUF7743" evidence="6">
    <location>
        <begin position="465"/>
        <end position="556"/>
    </location>
</feature>
<dbReference type="OMA" id="CINDWIG"/>
<comment type="caution">
    <text evidence="8">The sequence shown here is derived from an EMBL/GenBank/DDBJ whole genome shotgun (WGS) entry which is preliminary data.</text>
</comment>
<reference evidence="8 9" key="1">
    <citation type="journal article" date="2005" name="Nature">
        <title>The genome of the social amoeba Dictyostelium discoideum.</title>
        <authorList>
            <consortium name="The Dictyostelium discoideum Sequencing Consortium"/>
            <person name="Eichinger L."/>
            <person name="Pachebat J.A."/>
            <person name="Glockner G."/>
            <person name="Rajandream M.A."/>
            <person name="Sucgang R."/>
            <person name="Berriman M."/>
            <person name="Song J."/>
            <person name="Olsen R."/>
            <person name="Szafranski K."/>
            <person name="Xu Q."/>
            <person name="Tunggal B."/>
            <person name="Kummerfeld S."/>
            <person name="Madera M."/>
            <person name="Konfortov B.A."/>
            <person name="Rivero F."/>
            <person name="Bankier A.T."/>
            <person name="Lehmann R."/>
            <person name="Hamlin N."/>
            <person name="Davies R."/>
            <person name="Gaudet P."/>
            <person name="Fey P."/>
            <person name="Pilcher K."/>
            <person name="Chen G."/>
            <person name="Saunders D."/>
            <person name="Sodergren E."/>
            <person name="Davis P."/>
            <person name="Kerhornou A."/>
            <person name="Nie X."/>
            <person name="Hall N."/>
            <person name="Anjard C."/>
            <person name="Hemphill L."/>
            <person name="Bason N."/>
            <person name="Farbrother P."/>
            <person name="Desany B."/>
            <person name="Just E."/>
            <person name="Morio T."/>
            <person name="Rost R."/>
            <person name="Churcher C."/>
            <person name="Cooper J."/>
            <person name="Haydock S."/>
            <person name="van Driessche N."/>
            <person name="Cronin A."/>
            <person name="Goodhead I."/>
            <person name="Muzny D."/>
            <person name="Mourier T."/>
            <person name="Pain A."/>
            <person name="Lu M."/>
            <person name="Harper D."/>
            <person name="Lindsay R."/>
            <person name="Hauser H."/>
            <person name="James K."/>
            <person name="Quiles M."/>
            <person name="Madan Babu M."/>
            <person name="Saito T."/>
            <person name="Buchrieser C."/>
            <person name="Wardroper A."/>
            <person name="Felder M."/>
            <person name="Thangavelu M."/>
            <person name="Johnson D."/>
            <person name="Knights A."/>
            <person name="Loulseged H."/>
            <person name="Mungall K."/>
            <person name="Oliver K."/>
            <person name="Price C."/>
            <person name="Quail M.A."/>
            <person name="Urushihara H."/>
            <person name="Hernandez J."/>
            <person name="Rabbinowitsch E."/>
            <person name="Steffen D."/>
            <person name="Sanders M."/>
            <person name="Ma J."/>
            <person name="Kohara Y."/>
            <person name="Sharp S."/>
            <person name="Simmonds M."/>
            <person name="Spiegler S."/>
            <person name="Tivey A."/>
            <person name="Sugano S."/>
            <person name="White B."/>
            <person name="Walker D."/>
            <person name="Woodward J."/>
            <person name="Winckler T."/>
            <person name="Tanaka Y."/>
            <person name="Shaulsky G."/>
            <person name="Schleicher M."/>
            <person name="Weinstock G."/>
            <person name="Rosenthal A."/>
            <person name="Cox E.C."/>
            <person name="Chisholm R.L."/>
            <person name="Gibbs R."/>
            <person name="Loomis W.F."/>
            <person name="Platzer M."/>
            <person name="Kay R.R."/>
            <person name="Williams J."/>
            <person name="Dear P.H."/>
            <person name="Noegel A.A."/>
            <person name="Barrell B."/>
            <person name="Kuspa A."/>
        </authorList>
    </citation>
    <scope>NUCLEOTIDE SEQUENCE [LARGE SCALE GENOMIC DNA]</scope>
    <source>
        <strain evidence="8 9">AX4</strain>
    </source>
</reference>
<name>Q54XI0_DICDI</name>
<dbReference type="Pfam" id="PF23033">
    <property type="entry name" value="DUF7034"/>
    <property type="match status" value="1"/>
</dbReference>
<gene>
    <name evidence="8" type="ORF">DDB_G0278919</name>
</gene>
<keyword evidence="1" id="KW-0812">Transmembrane</keyword>
<dbReference type="Pfam" id="PF25820">
    <property type="entry name" value="DUF7949"/>
    <property type="match status" value="1"/>
</dbReference>
<dbReference type="eggNOG" id="ENOG502SC7H">
    <property type="taxonomic scope" value="Eukaryota"/>
</dbReference>
<evidence type="ECO:0000259" key="5">
    <source>
        <dbReference type="Pfam" id="PF23034"/>
    </source>
</evidence>
<dbReference type="VEuPathDB" id="AmoebaDB:DDB_G0278919"/>
<keyword evidence="9" id="KW-1185">Reference proteome</keyword>
<organism evidence="8 9">
    <name type="scientific">Dictyostelium discoideum</name>
    <name type="common">Social amoeba</name>
    <dbReference type="NCBI Taxonomy" id="44689"/>
    <lineage>
        <taxon>Eukaryota</taxon>
        <taxon>Amoebozoa</taxon>
        <taxon>Evosea</taxon>
        <taxon>Eumycetozoa</taxon>
        <taxon>Dictyostelia</taxon>
        <taxon>Dictyosteliales</taxon>
        <taxon>Dictyosteliaceae</taxon>
        <taxon>Dictyostelium</taxon>
    </lineage>
</organism>
<evidence type="ECO:0000259" key="7">
    <source>
        <dbReference type="Pfam" id="PF25820"/>
    </source>
</evidence>
<dbReference type="InterPro" id="IPR056645">
    <property type="entry name" value="DUF7743"/>
</dbReference>
<evidence type="ECO:0000313" key="8">
    <source>
        <dbReference type="EMBL" id="EAL68061.1"/>
    </source>
</evidence>
<protein>
    <recommendedName>
        <fullName evidence="10">EGF-like domain-containing protein</fullName>
    </recommendedName>
</protein>
<dbReference type="Proteomes" id="UP000002195">
    <property type="component" value="Unassembled WGS sequence"/>
</dbReference>
<dbReference type="InParanoid" id="Q54XI0"/>
<keyword evidence="1" id="KW-0472">Membrane</keyword>
<dbReference type="PhylomeDB" id="Q54XI0"/>
<proteinExistence type="predicted"/>
<dbReference type="InterPro" id="IPR055462">
    <property type="entry name" value="DUF7034"/>
</dbReference>
<dbReference type="RefSeq" id="XP_647823.1">
    <property type="nucleotide sequence ID" value="XM_642731.1"/>
</dbReference>
<dbReference type="InterPro" id="IPR055463">
    <property type="entry name" value="DUF7035"/>
</dbReference>
<dbReference type="PANTHER" id="PTHR31378">
    <property type="entry name" value="EGF-LIKE DOMAIN-CONTAINING PROTEIN-RELATED-RELATED"/>
    <property type="match status" value="1"/>
</dbReference>
<dbReference type="PANTHER" id="PTHR31378:SF29">
    <property type="entry name" value="EGF-LIKE DOMAIN-CONTAINING PROTEIN-RELATED"/>
    <property type="match status" value="1"/>
</dbReference>
<dbReference type="Pfam" id="PF24893">
    <property type="entry name" value="DUF7743"/>
    <property type="match status" value="1"/>
</dbReference>
<dbReference type="InterPro" id="IPR054484">
    <property type="entry name" value="ComC_SSD"/>
</dbReference>
<dbReference type="FunCoup" id="Q54XI0">
    <property type="interactions" value="141"/>
</dbReference>
<evidence type="ECO:0000256" key="1">
    <source>
        <dbReference type="SAM" id="Phobius"/>
    </source>
</evidence>
<dbReference type="Pfam" id="PF23034">
    <property type="entry name" value="DUF7035"/>
    <property type="match status" value="1"/>
</dbReference>
<evidence type="ECO:0000259" key="4">
    <source>
        <dbReference type="Pfam" id="PF23033"/>
    </source>
</evidence>
<feature type="domain" description="DUF7035" evidence="5">
    <location>
        <begin position="690"/>
        <end position="821"/>
    </location>
</feature>
<feature type="chain" id="PRO_5004250025" description="EGF-like domain-containing protein" evidence="2">
    <location>
        <begin position="21"/>
        <end position="1412"/>
    </location>
</feature>
<evidence type="ECO:0008006" key="10">
    <source>
        <dbReference type="Google" id="ProtNLM"/>
    </source>
</evidence>
<evidence type="ECO:0000256" key="2">
    <source>
        <dbReference type="SAM" id="SignalP"/>
    </source>
</evidence>
<keyword evidence="1" id="KW-1133">Transmembrane helix</keyword>
<dbReference type="dictyBase" id="DDB_G0278919"/>
<feature type="domain" description="DUF7949" evidence="7">
    <location>
        <begin position="1075"/>
        <end position="1103"/>
    </location>
</feature>
<dbReference type="AlphaFoldDB" id="Q54XI0"/>
<feature type="transmembrane region" description="Helical" evidence="1">
    <location>
        <begin position="1368"/>
        <end position="1391"/>
    </location>
</feature>
<feature type="domain" description="DUF7034" evidence="4">
    <location>
        <begin position="831"/>
        <end position="951"/>
    </location>
</feature>
<dbReference type="PaxDb" id="44689-DDB0206285"/>
<evidence type="ECO:0000259" key="6">
    <source>
        <dbReference type="Pfam" id="PF24893"/>
    </source>
</evidence>
<dbReference type="GeneID" id="8621783"/>
<keyword evidence="2" id="KW-0732">Signal</keyword>
<accession>Q54XI0</accession>
<evidence type="ECO:0000313" key="9">
    <source>
        <dbReference type="Proteomes" id="UP000002195"/>
    </source>
</evidence>
<dbReference type="KEGG" id="ddi:DDB_G0278919"/>